<evidence type="ECO:0000259" key="5">
    <source>
        <dbReference type="Pfam" id="PF08281"/>
    </source>
</evidence>
<name>A0A8J2ZYS0_9BACL</name>
<organism evidence="6 7">
    <name type="scientific">Pullulanibacillus pueri</name>
    <dbReference type="NCBI Taxonomy" id="1437324"/>
    <lineage>
        <taxon>Bacteria</taxon>
        <taxon>Bacillati</taxon>
        <taxon>Bacillota</taxon>
        <taxon>Bacilli</taxon>
        <taxon>Bacillales</taxon>
        <taxon>Sporolactobacillaceae</taxon>
        <taxon>Pullulanibacillus</taxon>
    </lineage>
</organism>
<dbReference type="Proteomes" id="UP000656813">
    <property type="component" value="Unassembled WGS sequence"/>
</dbReference>
<dbReference type="Gene3D" id="1.10.1740.10">
    <property type="match status" value="1"/>
</dbReference>
<dbReference type="InterPro" id="IPR013324">
    <property type="entry name" value="RNA_pol_sigma_r3/r4-like"/>
</dbReference>
<reference evidence="6" key="1">
    <citation type="journal article" date="2014" name="Int. J. Syst. Evol. Microbiol.">
        <title>Complete genome sequence of Corynebacterium casei LMG S-19264T (=DSM 44701T), isolated from a smear-ripened cheese.</title>
        <authorList>
            <consortium name="US DOE Joint Genome Institute (JGI-PGF)"/>
            <person name="Walter F."/>
            <person name="Albersmeier A."/>
            <person name="Kalinowski J."/>
            <person name="Ruckert C."/>
        </authorList>
    </citation>
    <scope>NUCLEOTIDE SEQUENCE</scope>
    <source>
        <strain evidence="6">CGMCC 1.12777</strain>
    </source>
</reference>
<dbReference type="SUPFAM" id="SSF88659">
    <property type="entry name" value="Sigma3 and sigma4 domains of RNA polymerase sigma factors"/>
    <property type="match status" value="1"/>
</dbReference>
<dbReference type="Pfam" id="PF08281">
    <property type="entry name" value="Sigma70_r4_2"/>
    <property type="match status" value="1"/>
</dbReference>
<dbReference type="PANTHER" id="PTHR43133">
    <property type="entry name" value="RNA POLYMERASE ECF-TYPE SIGMA FACTO"/>
    <property type="match status" value="1"/>
</dbReference>
<protein>
    <submittedName>
        <fullName evidence="6">DNA-directed RNA polymerase sigma-70 factor</fullName>
    </submittedName>
</protein>
<dbReference type="GO" id="GO:0003677">
    <property type="term" value="F:DNA binding"/>
    <property type="evidence" value="ECO:0007669"/>
    <property type="project" value="InterPro"/>
</dbReference>
<dbReference type="GO" id="GO:0000428">
    <property type="term" value="C:DNA-directed RNA polymerase complex"/>
    <property type="evidence" value="ECO:0007669"/>
    <property type="project" value="UniProtKB-KW"/>
</dbReference>
<dbReference type="PANTHER" id="PTHR43133:SF51">
    <property type="entry name" value="RNA POLYMERASE SIGMA FACTOR"/>
    <property type="match status" value="1"/>
</dbReference>
<sequence length="194" mass="23382">MDESSWVTRAMEGDKDAFSLLVIKYDAFLKAIISYYIEKRFVEDLAQDLWLLIYQKLWQLEDPEKFIPWVRKVVYYQCANYRKVLKKKRQQELYLSSENWSFFLDHVLSDTFSLYDLIERFELRKEISDALDELPGDLGMILRLRYYQECSYQEITDLTNLPLSTIKWRIFQAKKLLRMNLLTKLKMKGRSNNG</sequence>
<feature type="domain" description="RNA polymerase sigma factor 70 region 4 type 2" evidence="5">
    <location>
        <begin position="125"/>
        <end position="177"/>
    </location>
</feature>
<evidence type="ECO:0000256" key="3">
    <source>
        <dbReference type="ARBA" id="ARBA00023082"/>
    </source>
</evidence>
<dbReference type="AlphaFoldDB" id="A0A8J2ZYS0"/>
<dbReference type="Gene3D" id="1.10.10.10">
    <property type="entry name" value="Winged helix-like DNA-binding domain superfamily/Winged helix DNA-binding domain"/>
    <property type="match status" value="1"/>
</dbReference>
<dbReference type="CDD" id="cd06171">
    <property type="entry name" value="Sigma70_r4"/>
    <property type="match status" value="1"/>
</dbReference>
<dbReference type="InterPro" id="IPR013325">
    <property type="entry name" value="RNA_pol_sigma_r2"/>
</dbReference>
<proteinExistence type="inferred from homology"/>
<dbReference type="RefSeq" id="WP_188498809.1">
    <property type="nucleotide sequence ID" value="NZ_BMFV01000037.1"/>
</dbReference>
<dbReference type="GO" id="GO:0016987">
    <property type="term" value="F:sigma factor activity"/>
    <property type="evidence" value="ECO:0007669"/>
    <property type="project" value="UniProtKB-KW"/>
</dbReference>
<evidence type="ECO:0000313" key="6">
    <source>
        <dbReference type="EMBL" id="GGH87123.1"/>
    </source>
</evidence>
<evidence type="ECO:0000313" key="7">
    <source>
        <dbReference type="Proteomes" id="UP000656813"/>
    </source>
</evidence>
<keyword evidence="7" id="KW-1185">Reference proteome</keyword>
<keyword evidence="2" id="KW-0805">Transcription regulation</keyword>
<dbReference type="InterPro" id="IPR036388">
    <property type="entry name" value="WH-like_DNA-bd_sf"/>
</dbReference>
<dbReference type="InterPro" id="IPR039425">
    <property type="entry name" value="RNA_pol_sigma-70-like"/>
</dbReference>
<dbReference type="InterPro" id="IPR014284">
    <property type="entry name" value="RNA_pol_sigma-70_dom"/>
</dbReference>
<dbReference type="NCBIfam" id="TIGR02937">
    <property type="entry name" value="sigma70-ECF"/>
    <property type="match status" value="1"/>
</dbReference>
<dbReference type="SUPFAM" id="SSF88946">
    <property type="entry name" value="Sigma2 domain of RNA polymerase sigma factors"/>
    <property type="match status" value="1"/>
</dbReference>
<gene>
    <name evidence="6" type="ORF">GCM10007096_36410</name>
</gene>
<comment type="similarity">
    <text evidence="1">Belongs to the sigma-70 factor family. ECF subfamily.</text>
</comment>
<keyword evidence="6" id="KW-0240">DNA-directed RNA polymerase</keyword>
<evidence type="ECO:0000256" key="1">
    <source>
        <dbReference type="ARBA" id="ARBA00010641"/>
    </source>
</evidence>
<dbReference type="EMBL" id="BMFV01000037">
    <property type="protein sequence ID" value="GGH87123.1"/>
    <property type="molecule type" value="Genomic_DNA"/>
</dbReference>
<evidence type="ECO:0000256" key="4">
    <source>
        <dbReference type="ARBA" id="ARBA00023163"/>
    </source>
</evidence>
<comment type="caution">
    <text evidence="6">The sequence shown here is derived from an EMBL/GenBank/DDBJ whole genome shotgun (WGS) entry which is preliminary data.</text>
</comment>
<evidence type="ECO:0000256" key="2">
    <source>
        <dbReference type="ARBA" id="ARBA00023015"/>
    </source>
</evidence>
<dbReference type="GO" id="GO:0006352">
    <property type="term" value="P:DNA-templated transcription initiation"/>
    <property type="evidence" value="ECO:0007669"/>
    <property type="project" value="InterPro"/>
</dbReference>
<keyword evidence="4" id="KW-0804">Transcription</keyword>
<keyword evidence="3" id="KW-0731">Sigma factor</keyword>
<accession>A0A8J2ZYS0</accession>
<reference evidence="6" key="2">
    <citation type="submission" date="2020-09" db="EMBL/GenBank/DDBJ databases">
        <authorList>
            <person name="Sun Q."/>
            <person name="Zhou Y."/>
        </authorList>
    </citation>
    <scope>NUCLEOTIDE SEQUENCE</scope>
    <source>
        <strain evidence="6">CGMCC 1.12777</strain>
    </source>
</reference>
<dbReference type="InterPro" id="IPR013249">
    <property type="entry name" value="RNA_pol_sigma70_r4_t2"/>
</dbReference>